<dbReference type="InterPro" id="IPR001920">
    <property type="entry name" value="Asp/Glu_race"/>
</dbReference>
<sequence length="234" mass="26766">MSDNLVIGVLGGMGTYATIHLFEQYAEVFKAEKEWERPRIVIDNRCTMPSRVRAFLYKENVDQLVCEMAESLNSLKDTGCNRIILACNTSHLFLPLIYQKYPDIQSSIVHIIETCVNRIKSDGLEKVFLLGSEGTIESHIYQDALEKVGITCVVPEQSEYAMLRDCIEAVKQNKSFDVVRDTFLELVNRYDSCILGCTELPILYDAFINDVSCKNIYDPLMLAIQKLHEEYENE</sequence>
<evidence type="ECO:0000256" key="1">
    <source>
        <dbReference type="ARBA" id="ARBA00007847"/>
    </source>
</evidence>
<name>A0A1M7GA66_RUMFL</name>
<dbReference type="PROSITE" id="PS00923">
    <property type="entry name" value="ASP_GLU_RACEMASE_1"/>
    <property type="match status" value="1"/>
</dbReference>
<reference evidence="3 4" key="1">
    <citation type="submission" date="2016-11" db="EMBL/GenBank/DDBJ databases">
        <authorList>
            <person name="Jaros S."/>
            <person name="Januszkiewicz K."/>
            <person name="Wedrychowicz H."/>
        </authorList>
    </citation>
    <scope>NUCLEOTIDE SEQUENCE [LARGE SCALE GENOMIC DNA]</scope>
    <source>
        <strain evidence="3 4">Y1</strain>
    </source>
</reference>
<dbReference type="AlphaFoldDB" id="A0A1M7GA66"/>
<dbReference type="EMBL" id="FRCT01000001">
    <property type="protein sequence ID" value="SHM13170.1"/>
    <property type="molecule type" value="Genomic_DNA"/>
</dbReference>
<evidence type="ECO:0000313" key="3">
    <source>
        <dbReference type="EMBL" id="SHM13170.1"/>
    </source>
</evidence>
<protein>
    <submittedName>
        <fullName evidence="3">Aspartate racemase</fullName>
    </submittedName>
</protein>
<dbReference type="NCBIfam" id="TIGR00035">
    <property type="entry name" value="asp_race"/>
    <property type="match status" value="1"/>
</dbReference>
<proteinExistence type="inferred from homology"/>
<dbReference type="SUPFAM" id="SSF53681">
    <property type="entry name" value="Aspartate/glutamate racemase"/>
    <property type="match status" value="2"/>
</dbReference>
<dbReference type="InterPro" id="IPR018187">
    <property type="entry name" value="Asp/Glu_racemase_AS_1"/>
</dbReference>
<dbReference type="OrthoDB" id="9803739at2"/>
<dbReference type="PANTHER" id="PTHR21198">
    <property type="entry name" value="GLUTAMATE RACEMASE"/>
    <property type="match status" value="1"/>
</dbReference>
<evidence type="ECO:0000313" key="4">
    <source>
        <dbReference type="Proteomes" id="UP000184394"/>
    </source>
</evidence>
<dbReference type="InterPro" id="IPR015942">
    <property type="entry name" value="Asp/Glu/hydantoin_racemase"/>
</dbReference>
<accession>A0A1M7GA66</accession>
<dbReference type="Pfam" id="PF01177">
    <property type="entry name" value="Asp_Glu_race"/>
    <property type="match status" value="1"/>
</dbReference>
<organism evidence="3 4">
    <name type="scientific">Ruminococcus flavefaciens</name>
    <dbReference type="NCBI Taxonomy" id="1265"/>
    <lineage>
        <taxon>Bacteria</taxon>
        <taxon>Bacillati</taxon>
        <taxon>Bacillota</taxon>
        <taxon>Clostridia</taxon>
        <taxon>Eubacteriales</taxon>
        <taxon>Oscillospiraceae</taxon>
        <taxon>Ruminococcus</taxon>
    </lineage>
</organism>
<evidence type="ECO:0000256" key="2">
    <source>
        <dbReference type="ARBA" id="ARBA00023235"/>
    </source>
</evidence>
<dbReference type="Gene3D" id="3.40.50.1860">
    <property type="match status" value="2"/>
</dbReference>
<dbReference type="PANTHER" id="PTHR21198:SF7">
    <property type="entry name" value="ASPARTATE-GLUTAMATE RACEMASE FAMILY"/>
    <property type="match status" value="1"/>
</dbReference>
<dbReference type="GO" id="GO:0047661">
    <property type="term" value="F:amino-acid racemase activity"/>
    <property type="evidence" value="ECO:0007669"/>
    <property type="project" value="InterPro"/>
</dbReference>
<gene>
    <name evidence="3" type="ORF">SAMN04487860_101163</name>
</gene>
<dbReference type="Proteomes" id="UP000184394">
    <property type="component" value="Unassembled WGS sequence"/>
</dbReference>
<dbReference type="RefSeq" id="WP_072947803.1">
    <property type="nucleotide sequence ID" value="NZ_FRCT01000001.1"/>
</dbReference>
<dbReference type="InterPro" id="IPR004380">
    <property type="entry name" value="Asp_race"/>
</dbReference>
<keyword evidence="2" id="KW-0413">Isomerase</keyword>
<comment type="similarity">
    <text evidence="1">Belongs to the aspartate/glutamate racemases family.</text>
</comment>